<dbReference type="InParanoid" id="C5KYK7"/>
<sequence length="76" mass="8362">MGRFRTLAVNDSGVLGIESLANTPIWMSRIVLTVRGMTNFLPAQWITTKLVGGNIGDCNRNKSKIAGEHRECRCKG</sequence>
<gene>
    <name evidence="1" type="ORF">Pmar_PMAR023816</name>
</gene>
<organism evidence="2">
    <name type="scientific">Perkinsus marinus (strain ATCC 50983 / TXsc)</name>
    <dbReference type="NCBI Taxonomy" id="423536"/>
    <lineage>
        <taxon>Eukaryota</taxon>
        <taxon>Sar</taxon>
        <taxon>Alveolata</taxon>
        <taxon>Perkinsozoa</taxon>
        <taxon>Perkinsea</taxon>
        <taxon>Perkinsida</taxon>
        <taxon>Perkinsidae</taxon>
        <taxon>Perkinsus</taxon>
    </lineage>
</organism>
<protein>
    <submittedName>
        <fullName evidence="1">Uncharacterized protein</fullName>
    </submittedName>
</protein>
<dbReference type="RefSeq" id="XP_002778647.1">
    <property type="nucleotide sequence ID" value="XM_002778601.1"/>
</dbReference>
<dbReference type="Proteomes" id="UP000007800">
    <property type="component" value="Unassembled WGS sequence"/>
</dbReference>
<evidence type="ECO:0000313" key="1">
    <source>
        <dbReference type="EMBL" id="EER10442.1"/>
    </source>
</evidence>
<name>C5KYK7_PERM5</name>
<evidence type="ECO:0000313" key="2">
    <source>
        <dbReference type="Proteomes" id="UP000007800"/>
    </source>
</evidence>
<keyword evidence="2" id="KW-1185">Reference proteome</keyword>
<reference evidence="1 2" key="1">
    <citation type="submission" date="2008-07" db="EMBL/GenBank/DDBJ databases">
        <authorList>
            <person name="El-Sayed N."/>
            <person name="Caler E."/>
            <person name="Inman J."/>
            <person name="Amedeo P."/>
            <person name="Hass B."/>
            <person name="Wortman J."/>
        </authorList>
    </citation>
    <scope>NUCLEOTIDE SEQUENCE [LARGE SCALE GENOMIC DNA]</scope>
    <source>
        <strain evidence="2">ATCC 50983 / TXsc</strain>
    </source>
</reference>
<proteinExistence type="predicted"/>
<dbReference type="EMBL" id="GG677422">
    <property type="protein sequence ID" value="EER10442.1"/>
    <property type="molecule type" value="Genomic_DNA"/>
</dbReference>
<dbReference type="AlphaFoldDB" id="C5KYK7"/>
<accession>C5KYK7</accession>
<dbReference type="GeneID" id="9038392"/>